<evidence type="ECO:0000256" key="6">
    <source>
        <dbReference type="ARBA" id="ARBA00022692"/>
    </source>
</evidence>
<comment type="caution">
    <text evidence="16">The sequence shown here is derived from an EMBL/GenBank/DDBJ whole genome shotgun (WGS) entry which is preliminary data.</text>
</comment>
<feature type="region of interest" description="Disordered" evidence="13">
    <location>
        <begin position="210"/>
        <end position="235"/>
    </location>
</feature>
<dbReference type="OrthoDB" id="78669at2759"/>
<dbReference type="GO" id="GO:0006882">
    <property type="term" value="P:intracellular zinc ion homeostasis"/>
    <property type="evidence" value="ECO:0007669"/>
    <property type="project" value="InterPro"/>
</dbReference>
<dbReference type="Gene3D" id="1.20.1510.10">
    <property type="entry name" value="Cation efflux protein transmembrane domain"/>
    <property type="match status" value="1"/>
</dbReference>
<keyword evidence="6 14" id="KW-0812">Transmembrane</keyword>
<dbReference type="STRING" id="418985.A0A1V9XZY1"/>
<proteinExistence type="inferred from homology"/>
<dbReference type="InterPro" id="IPR002524">
    <property type="entry name" value="Cation_efflux"/>
</dbReference>
<evidence type="ECO:0000256" key="5">
    <source>
        <dbReference type="ARBA" id="ARBA00022448"/>
    </source>
</evidence>
<feature type="transmembrane region" description="Helical" evidence="14">
    <location>
        <begin position="102"/>
        <end position="124"/>
    </location>
</feature>
<evidence type="ECO:0000256" key="2">
    <source>
        <dbReference type="ARBA" id="ARBA00004601"/>
    </source>
</evidence>
<gene>
    <name evidence="16" type="ORF">BIW11_06002</name>
</gene>
<accession>A0A1V9XZY1</accession>
<sequence>MLPIHIDDKEYKYRSAPGRLKEWLLHWIRVVLSGQATRNLFLFLCINLGFAFVELFYGLWTNSLGLISDSFHMFFDCSALVTGLVASVIMKWRPNERFTFGYVRAEVLAGFVNGLFLVFIAFFILSEAVERLMEPPEVKHERLFLVSVAGLVVNLIGIFALNHGDHGHSHGGGSHGHSHGHGGHSHVAAVQSDNILLNIAGVNSGHDHGHALNGHAPHGGHSHSHGGSCNNSSGGGGRSQLMQGVLLHIVADTLGSVGVIVSAFLMNHFGWMIADPICSMFISVLILVSVYPLLKESISVLMQRVPHALDSQLPSCFQRVSALDGVYSVQEKHFWTLCSGVFVGNMKLEVARRADLSQILGHTQAIFKQVGVDKLYVQMEYAAM</sequence>
<dbReference type="SUPFAM" id="SSF161111">
    <property type="entry name" value="Cation efflux protein transmembrane domain-like"/>
    <property type="match status" value="1"/>
</dbReference>
<keyword evidence="7" id="KW-0864">Zinc transport</keyword>
<feature type="transmembrane region" description="Helical" evidence="14">
    <location>
        <begin position="271"/>
        <end position="294"/>
    </location>
</feature>
<feature type="domain" description="Cation efflux protein transmembrane" evidence="15">
    <location>
        <begin position="40"/>
        <end position="302"/>
    </location>
</feature>
<evidence type="ECO:0000256" key="10">
    <source>
        <dbReference type="ARBA" id="ARBA00023136"/>
    </source>
</evidence>
<dbReference type="NCBIfam" id="TIGR01297">
    <property type="entry name" value="CDF"/>
    <property type="match status" value="1"/>
</dbReference>
<keyword evidence="8 14" id="KW-1133">Transmembrane helix</keyword>
<evidence type="ECO:0000313" key="16">
    <source>
        <dbReference type="EMBL" id="OQR79046.1"/>
    </source>
</evidence>
<dbReference type="GO" id="GO:0005385">
    <property type="term" value="F:zinc ion transmembrane transporter activity"/>
    <property type="evidence" value="ECO:0007669"/>
    <property type="project" value="InterPro"/>
</dbReference>
<organism evidence="16 17">
    <name type="scientific">Tropilaelaps mercedesae</name>
    <dbReference type="NCBI Taxonomy" id="418985"/>
    <lineage>
        <taxon>Eukaryota</taxon>
        <taxon>Metazoa</taxon>
        <taxon>Ecdysozoa</taxon>
        <taxon>Arthropoda</taxon>
        <taxon>Chelicerata</taxon>
        <taxon>Arachnida</taxon>
        <taxon>Acari</taxon>
        <taxon>Parasitiformes</taxon>
        <taxon>Mesostigmata</taxon>
        <taxon>Gamasina</taxon>
        <taxon>Dermanyssoidea</taxon>
        <taxon>Laelapidae</taxon>
        <taxon>Tropilaelaps</taxon>
    </lineage>
</organism>
<dbReference type="GO" id="GO:0031410">
    <property type="term" value="C:cytoplasmic vesicle"/>
    <property type="evidence" value="ECO:0007669"/>
    <property type="project" value="TreeGrafter"/>
</dbReference>
<dbReference type="InterPro" id="IPR027469">
    <property type="entry name" value="Cation_efflux_TMD_sf"/>
</dbReference>
<feature type="transmembrane region" description="Helical" evidence="14">
    <location>
        <begin position="144"/>
        <end position="161"/>
    </location>
</feature>
<keyword evidence="9" id="KW-0406">Ion transport</keyword>
<evidence type="ECO:0000313" key="17">
    <source>
        <dbReference type="Proteomes" id="UP000192247"/>
    </source>
</evidence>
<evidence type="ECO:0000259" key="15">
    <source>
        <dbReference type="Pfam" id="PF01545"/>
    </source>
</evidence>
<dbReference type="EMBL" id="MNPL01001553">
    <property type="protein sequence ID" value="OQR79046.1"/>
    <property type="molecule type" value="Genomic_DNA"/>
</dbReference>
<keyword evidence="5" id="KW-0813">Transport</keyword>
<evidence type="ECO:0000256" key="14">
    <source>
        <dbReference type="SAM" id="Phobius"/>
    </source>
</evidence>
<dbReference type="InParanoid" id="A0A1V9XZY1"/>
<dbReference type="PANTHER" id="PTHR45755">
    <property type="match status" value="1"/>
</dbReference>
<dbReference type="InterPro" id="IPR045316">
    <property type="entry name" value="Msc2-like"/>
</dbReference>
<reference evidence="16 17" key="1">
    <citation type="journal article" date="2017" name="Gigascience">
        <title>Draft genome of the honey bee ectoparasitic mite, Tropilaelaps mercedesae, is shaped by the parasitic life history.</title>
        <authorList>
            <person name="Dong X."/>
            <person name="Armstrong S.D."/>
            <person name="Xia D."/>
            <person name="Makepeace B.L."/>
            <person name="Darby A.C."/>
            <person name="Kadowaki T."/>
        </authorList>
    </citation>
    <scope>NUCLEOTIDE SEQUENCE [LARGE SCALE GENOMIC DNA]</scope>
    <source>
        <strain evidence="16">Wuxi-XJTLU</strain>
    </source>
</reference>
<comment type="function">
    <text evidence="12">Zinc ion transporter mediating zinc entry from the cytosol into the lumen of organelles along the secretory pathway. By contributing to zinc ion homeostasis within the early secretory pathway, regulates the activation and folding of enzymes like alkaline phosphatases.</text>
</comment>
<evidence type="ECO:0000256" key="8">
    <source>
        <dbReference type="ARBA" id="ARBA00022989"/>
    </source>
</evidence>
<feature type="transmembrane region" description="Helical" evidence="14">
    <location>
        <begin position="71"/>
        <end position="90"/>
    </location>
</feature>
<dbReference type="GO" id="GO:0016020">
    <property type="term" value="C:membrane"/>
    <property type="evidence" value="ECO:0007669"/>
    <property type="project" value="UniProtKB-SubCell"/>
</dbReference>
<feature type="transmembrane region" description="Helical" evidence="14">
    <location>
        <begin position="245"/>
        <end position="265"/>
    </location>
</feature>
<comment type="subunit">
    <text evidence="4">Homooligomer.</text>
</comment>
<dbReference type="Pfam" id="PF01545">
    <property type="entry name" value="Cation_efflux"/>
    <property type="match status" value="1"/>
</dbReference>
<protein>
    <submittedName>
        <fullName evidence="16">Zinc transporter 7-like</fullName>
    </submittedName>
</protein>
<comment type="similarity">
    <text evidence="3">Belongs to the cation diffusion facilitator (CDF) transporter (TC 2.A.4) family. SLC30A subfamily.</text>
</comment>
<evidence type="ECO:0000256" key="1">
    <source>
        <dbReference type="ARBA" id="ARBA00004141"/>
    </source>
</evidence>
<evidence type="ECO:0000256" key="4">
    <source>
        <dbReference type="ARBA" id="ARBA00011182"/>
    </source>
</evidence>
<evidence type="ECO:0000256" key="7">
    <source>
        <dbReference type="ARBA" id="ARBA00022906"/>
    </source>
</evidence>
<dbReference type="AlphaFoldDB" id="A0A1V9XZY1"/>
<dbReference type="PANTHER" id="PTHR45755:SF4">
    <property type="entry name" value="ZINC TRANSPORTER 7"/>
    <property type="match status" value="1"/>
</dbReference>
<comment type="catalytic activity">
    <reaction evidence="11">
        <text>Zn(2+)(in) = Zn(2+)(out)</text>
        <dbReference type="Rhea" id="RHEA:29351"/>
        <dbReference type="ChEBI" id="CHEBI:29105"/>
    </reaction>
</comment>
<evidence type="ECO:0000256" key="9">
    <source>
        <dbReference type="ARBA" id="ARBA00023065"/>
    </source>
</evidence>
<dbReference type="FunCoup" id="A0A1V9XZY1">
    <property type="interactions" value="672"/>
</dbReference>
<keyword evidence="17" id="KW-1185">Reference proteome</keyword>
<dbReference type="GO" id="GO:1904257">
    <property type="term" value="P:zinc ion import into Golgi lumen"/>
    <property type="evidence" value="ECO:0007669"/>
    <property type="project" value="TreeGrafter"/>
</dbReference>
<evidence type="ECO:0000256" key="13">
    <source>
        <dbReference type="SAM" id="MobiDB-lite"/>
    </source>
</evidence>
<keyword evidence="7" id="KW-0862">Zinc</keyword>
<dbReference type="GO" id="GO:0005794">
    <property type="term" value="C:Golgi apparatus"/>
    <property type="evidence" value="ECO:0007669"/>
    <property type="project" value="UniProtKB-SubCell"/>
</dbReference>
<evidence type="ECO:0000256" key="12">
    <source>
        <dbReference type="ARBA" id="ARBA00046010"/>
    </source>
</evidence>
<feature type="transmembrane region" description="Helical" evidence="14">
    <location>
        <begin position="39"/>
        <end position="59"/>
    </location>
</feature>
<evidence type="ECO:0000256" key="11">
    <source>
        <dbReference type="ARBA" id="ARBA00034634"/>
    </source>
</evidence>
<comment type="subcellular location">
    <subcellularLocation>
        <location evidence="2">Golgi apparatus</location>
        <location evidence="2">trans-Golgi network</location>
    </subcellularLocation>
    <subcellularLocation>
        <location evidence="1">Membrane</location>
        <topology evidence="1">Multi-pass membrane protein</topology>
    </subcellularLocation>
</comment>
<evidence type="ECO:0000256" key="3">
    <source>
        <dbReference type="ARBA" id="ARBA00008873"/>
    </source>
</evidence>
<name>A0A1V9XZY1_9ACAR</name>
<dbReference type="Proteomes" id="UP000192247">
    <property type="component" value="Unassembled WGS sequence"/>
</dbReference>
<keyword evidence="10 14" id="KW-0472">Membrane</keyword>
<dbReference type="InterPro" id="IPR058533">
    <property type="entry name" value="Cation_efflux_TM"/>
</dbReference>